<keyword evidence="4" id="KW-1185">Reference proteome</keyword>
<gene>
    <name evidence="2" type="ORF">NTEN_LOCUS14372</name>
    <name evidence="3" type="ORF">NTEN_LOCUS23842</name>
</gene>
<accession>A0A6H5H123</accession>
<protein>
    <submittedName>
        <fullName evidence="2">Uncharacterized protein</fullName>
    </submittedName>
</protein>
<dbReference type="Proteomes" id="UP000479000">
    <property type="component" value="Unassembled WGS sequence"/>
</dbReference>
<name>A0A6H5H123_9HEMI</name>
<evidence type="ECO:0000313" key="4">
    <source>
        <dbReference type="Proteomes" id="UP000479000"/>
    </source>
</evidence>
<sequence>MTLGYQQEQQKQLRAQLHQIQAQQQQQQQVQQQQVQQQQVQQQQLRGMAPTAQPGPQQQRMLRPNISNNPGLRHLLQQ</sequence>
<evidence type="ECO:0000256" key="1">
    <source>
        <dbReference type="SAM" id="MobiDB-lite"/>
    </source>
</evidence>
<feature type="region of interest" description="Disordered" evidence="1">
    <location>
        <begin position="41"/>
        <end position="78"/>
    </location>
</feature>
<feature type="compositionally biased region" description="Polar residues" evidence="1">
    <location>
        <begin position="54"/>
        <end position="78"/>
    </location>
</feature>
<feature type="non-terminal residue" evidence="2">
    <location>
        <position position="78"/>
    </location>
</feature>
<reference evidence="2 4" key="1">
    <citation type="submission" date="2020-02" db="EMBL/GenBank/DDBJ databases">
        <authorList>
            <person name="Ferguson B K."/>
        </authorList>
    </citation>
    <scope>NUCLEOTIDE SEQUENCE [LARGE SCALE GENOMIC DNA]</scope>
</reference>
<proteinExistence type="predicted"/>
<dbReference type="AlphaFoldDB" id="A0A6H5H123"/>
<evidence type="ECO:0000313" key="2">
    <source>
        <dbReference type="EMBL" id="CAB0009203.1"/>
    </source>
</evidence>
<dbReference type="EMBL" id="CADCXU010035151">
    <property type="protein sequence ID" value="CAB0020248.1"/>
    <property type="molecule type" value="Genomic_DNA"/>
</dbReference>
<evidence type="ECO:0000313" key="3">
    <source>
        <dbReference type="EMBL" id="CAB0020248.1"/>
    </source>
</evidence>
<organism evidence="2 4">
    <name type="scientific">Nesidiocoris tenuis</name>
    <dbReference type="NCBI Taxonomy" id="355587"/>
    <lineage>
        <taxon>Eukaryota</taxon>
        <taxon>Metazoa</taxon>
        <taxon>Ecdysozoa</taxon>
        <taxon>Arthropoda</taxon>
        <taxon>Hexapoda</taxon>
        <taxon>Insecta</taxon>
        <taxon>Pterygota</taxon>
        <taxon>Neoptera</taxon>
        <taxon>Paraneoptera</taxon>
        <taxon>Hemiptera</taxon>
        <taxon>Heteroptera</taxon>
        <taxon>Panheteroptera</taxon>
        <taxon>Cimicomorpha</taxon>
        <taxon>Miridae</taxon>
        <taxon>Dicyphina</taxon>
        <taxon>Nesidiocoris</taxon>
    </lineage>
</organism>
<dbReference type="EMBL" id="CADCXU010021596">
    <property type="protein sequence ID" value="CAB0009203.1"/>
    <property type="molecule type" value="Genomic_DNA"/>
</dbReference>